<evidence type="ECO:0000313" key="2">
    <source>
        <dbReference type="Proteomes" id="UP000805649"/>
    </source>
</evidence>
<keyword evidence="2" id="KW-1185">Reference proteome</keyword>
<comment type="caution">
    <text evidence="1">The sequence shown here is derived from an EMBL/GenBank/DDBJ whole genome shotgun (WGS) entry which is preliminary data.</text>
</comment>
<gene>
    <name evidence="1" type="ORF">CTRU02_210061</name>
</gene>
<organism evidence="1 2">
    <name type="scientific">Colletotrichum truncatum</name>
    <name type="common">Anthracnose fungus</name>
    <name type="synonym">Colletotrichum capsici</name>
    <dbReference type="NCBI Taxonomy" id="5467"/>
    <lineage>
        <taxon>Eukaryota</taxon>
        <taxon>Fungi</taxon>
        <taxon>Dikarya</taxon>
        <taxon>Ascomycota</taxon>
        <taxon>Pezizomycotina</taxon>
        <taxon>Sordariomycetes</taxon>
        <taxon>Hypocreomycetidae</taxon>
        <taxon>Glomerellales</taxon>
        <taxon>Glomerellaceae</taxon>
        <taxon>Colletotrichum</taxon>
        <taxon>Colletotrichum truncatum species complex</taxon>
    </lineage>
</organism>
<protein>
    <submittedName>
        <fullName evidence="1">Serine/threonine protein phosphatase</fullName>
    </submittedName>
</protein>
<proteinExistence type="predicted"/>
<reference evidence="1 2" key="1">
    <citation type="journal article" date="2020" name="Phytopathology">
        <title>Genome Sequence Resources of Colletotrichum truncatum, C. plurivorum, C. musicola, and C. sojae: Four Species Pathogenic to Soybean (Glycine max).</title>
        <authorList>
            <person name="Rogerio F."/>
            <person name="Boufleur T.R."/>
            <person name="Ciampi-Guillardi M."/>
            <person name="Sukno S.A."/>
            <person name="Thon M.R."/>
            <person name="Massola Junior N.S."/>
            <person name="Baroncelli R."/>
        </authorList>
    </citation>
    <scope>NUCLEOTIDE SEQUENCE [LARGE SCALE GENOMIC DNA]</scope>
    <source>
        <strain evidence="1 2">CMES1059</strain>
    </source>
</reference>
<dbReference type="EMBL" id="VUJX02000006">
    <property type="protein sequence ID" value="KAL0935470.1"/>
    <property type="molecule type" value="Genomic_DNA"/>
</dbReference>
<dbReference type="Proteomes" id="UP000805649">
    <property type="component" value="Unassembled WGS sequence"/>
</dbReference>
<accession>A0ACC3YU52</accession>
<sequence>MATKDAFNETSDSTRSTLEASAKRCLDAFQKSLIRASKIHARELSMVEDQMARFSTWATAMGVFADEQASMDYCLRYASDVRNAVRGILESLFYRIIVCSNCLEILGTGRIKQSLDAQVDRLKVSFLHIGTEISHLNKISSTIRRASHVPQIQMSRNFANNDDTVHDTEPLLFTTFERHVSNLFPRISENIRQRLVHAMLLRRKQTLYRRHRQGVTVIQSLKQNSKAHFVVPAVHHTSSLITAKTKQSTEKALTGSAPVSSPSQITRRTALDSLRSRSATLKPSTASSSNTNTLDGYETLIPPSDPELVSKQKYWLLKIQQEVESEGFTDARGAPKKSKSLLEQLQNPGLGEEGGIICPYCLHVLSADVAFNERKWKDHVKNDLDLYVCLFDDCDKPDVVLNHVDEWRKHMDQHGIFWRCYSHHSIGSFSTRDDYMKHIQQSHKANLSDSQLRALANRNCRKKAKLFATCPLCATDEAAVKGHLESHIIEHLRSLALESFPSDPEETSGEVKGDDGSTDVPEPQMTRTAKIKIDAKDSPKRGTGKGNLTSEARESHIESPQVTTPIHFDSGQEYGQQSSSHGGSQHKRPLQESERYAAFKAKMQAFCAECEVHFENDIVLKKHRGQHHTGSFNRINKESDFMPEHAKPSKSSAGSTSLSNLFEDYVRF</sequence>
<evidence type="ECO:0000313" key="1">
    <source>
        <dbReference type="EMBL" id="KAL0935470.1"/>
    </source>
</evidence>
<name>A0ACC3YU52_COLTU</name>